<protein>
    <recommendedName>
        <fullName evidence="4">Lipoprotein</fullName>
    </recommendedName>
</protein>
<gene>
    <name evidence="2" type="ORF">RM572_03780</name>
</gene>
<evidence type="ECO:0000313" key="2">
    <source>
        <dbReference type="EMBL" id="MDT0377893.1"/>
    </source>
</evidence>
<keyword evidence="3" id="KW-1185">Reference proteome</keyword>
<feature type="signal peptide" evidence="1">
    <location>
        <begin position="1"/>
        <end position="35"/>
    </location>
</feature>
<comment type="caution">
    <text evidence="2">The sequence shown here is derived from an EMBL/GenBank/DDBJ whole genome shotgun (WGS) entry which is preliminary data.</text>
</comment>
<dbReference type="PROSITE" id="PS51257">
    <property type="entry name" value="PROKAR_LIPOPROTEIN"/>
    <property type="match status" value="1"/>
</dbReference>
<keyword evidence="1" id="KW-0732">Signal</keyword>
<reference evidence="3" key="1">
    <citation type="submission" date="2023-07" db="EMBL/GenBank/DDBJ databases">
        <title>30 novel species of actinomycetes from the DSMZ collection.</title>
        <authorList>
            <person name="Nouioui I."/>
        </authorList>
    </citation>
    <scope>NUCLEOTIDE SEQUENCE [LARGE SCALE GENOMIC DNA]</scope>
    <source>
        <strain evidence="3">DSM 42041</strain>
    </source>
</reference>
<dbReference type="RefSeq" id="WP_311671796.1">
    <property type="nucleotide sequence ID" value="NZ_JAVREQ010000001.1"/>
</dbReference>
<organism evidence="2 3">
    <name type="scientific">Streptomyces hazeniae</name>
    <dbReference type="NCBI Taxonomy" id="3075538"/>
    <lineage>
        <taxon>Bacteria</taxon>
        <taxon>Bacillati</taxon>
        <taxon>Actinomycetota</taxon>
        <taxon>Actinomycetes</taxon>
        <taxon>Kitasatosporales</taxon>
        <taxon>Streptomycetaceae</taxon>
        <taxon>Streptomyces</taxon>
    </lineage>
</organism>
<dbReference type="Proteomes" id="UP001183414">
    <property type="component" value="Unassembled WGS sequence"/>
</dbReference>
<evidence type="ECO:0000256" key="1">
    <source>
        <dbReference type="SAM" id="SignalP"/>
    </source>
</evidence>
<feature type="chain" id="PRO_5046471520" description="Lipoprotein" evidence="1">
    <location>
        <begin position="36"/>
        <end position="252"/>
    </location>
</feature>
<proteinExistence type="predicted"/>
<sequence>MRVRTRRTGRHTQAARGARAAAVALVLAAGLAACGDDPRPRPLEQSGPDEKTVALVKKTNATMAGTSFTASGTNSAFGGAEQEITWDPEQGFHMTVRADDGEETDMYCREGTSYISAPLLVETLGQRGQQVSLPEGLAGSYVTVQGKSCDAYFAVPESAERAPGRDATVDGRKSRALAVQSPGGADVYHLARSGEPRLLKWDAELEGMETTMTYGGYGERYPVTLPPEDRRIRMTEFQAAVLEAATKPPGDG</sequence>
<dbReference type="EMBL" id="JAVREQ010000001">
    <property type="protein sequence ID" value="MDT0377893.1"/>
    <property type="molecule type" value="Genomic_DNA"/>
</dbReference>
<accession>A0ABU2NLW1</accession>
<evidence type="ECO:0000313" key="3">
    <source>
        <dbReference type="Proteomes" id="UP001183414"/>
    </source>
</evidence>
<evidence type="ECO:0008006" key="4">
    <source>
        <dbReference type="Google" id="ProtNLM"/>
    </source>
</evidence>
<name>A0ABU2NLW1_9ACTN</name>